<dbReference type="InterPro" id="IPR010982">
    <property type="entry name" value="Lambda_DNA-bd_dom_sf"/>
</dbReference>
<dbReference type="PROSITE" id="PS50943">
    <property type="entry name" value="HTH_CROC1"/>
    <property type="match status" value="1"/>
</dbReference>
<dbReference type="KEGG" id="lao:AOX59_03210"/>
<dbReference type="CDD" id="cd00093">
    <property type="entry name" value="HTH_XRE"/>
    <property type="match status" value="1"/>
</dbReference>
<dbReference type="Gene3D" id="1.10.260.40">
    <property type="entry name" value="lambda repressor-like DNA-binding domains"/>
    <property type="match status" value="1"/>
</dbReference>
<name>A0A0U3W3F2_9BACI</name>
<dbReference type="EMBL" id="CP013862">
    <property type="protein sequence ID" value="ALX47696.1"/>
    <property type="molecule type" value="Genomic_DNA"/>
</dbReference>
<evidence type="ECO:0000313" key="3">
    <source>
        <dbReference type="Proteomes" id="UP000050331"/>
    </source>
</evidence>
<feature type="domain" description="HTH cro/C1-type" evidence="1">
    <location>
        <begin position="8"/>
        <end position="63"/>
    </location>
</feature>
<dbReference type="RefSeq" id="WP_068441742.1">
    <property type="nucleotide sequence ID" value="NZ_CP013862.1"/>
</dbReference>
<evidence type="ECO:0000313" key="2">
    <source>
        <dbReference type="EMBL" id="ALX47696.1"/>
    </source>
</evidence>
<sequence length="67" mass="7973">MPFNLLLLKDERTSQNISQKEMANYLGMDHASYSKRENGKVFITVEEFMKILEVLDIPEKESLFFWE</sequence>
<proteinExistence type="predicted"/>
<dbReference type="AlphaFoldDB" id="A0A0U3W3F2"/>
<dbReference type="InterPro" id="IPR001387">
    <property type="entry name" value="Cro/C1-type_HTH"/>
</dbReference>
<dbReference type="SUPFAM" id="SSF47413">
    <property type="entry name" value="lambda repressor-like DNA-binding domains"/>
    <property type="match status" value="1"/>
</dbReference>
<keyword evidence="3" id="KW-1185">Reference proteome</keyword>
<protein>
    <recommendedName>
        <fullName evidence="1">HTH cro/C1-type domain-containing protein</fullName>
    </recommendedName>
</protein>
<gene>
    <name evidence="2" type="ORF">AOX59_03210</name>
</gene>
<reference evidence="2 3" key="1">
    <citation type="submission" date="2016-01" db="EMBL/GenBank/DDBJ databases">
        <title>Complete genome sequence of strain Lentibacillus amyloliquefaciens LAM0015T isolated from saline sediment.</title>
        <authorList>
            <person name="Wang J.-L."/>
            <person name="He M.-X."/>
        </authorList>
    </citation>
    <scope>NUCLEOTIDE SEQUENCE [LARGE SCALE GENOMIC DNA]</scope>
    <source>
        <strain evidence="2 3">LAM0015</strain>
    </source>
</reference>
<dbReference type="Proteomes" id="UP000050331">
    <property type="component" value="Chromosome"/>
</dbReference>
<accession>A0A0U3W3F2</accession>
<dbReference type="STRING" id="1472767.AOX59_03210"/>
<dbReference type="SMART" id="SM00530">
    <property type="entry name" value="HTH_XRE"/>
    <property type="match status" value="1"/>
</dbReference>
<dbReference type="OrthoDB" id="2662407at2"/>
<dbReference type="Pfam" id="PF01381">
    <property type="entry name" value="HTH_3"/>
    <property type="match status" value="1"/>
</dbReference>
<organism evidence="2 3">
    <name type="scientific">Lentibacillus amyloliquefaciens</name>
    <dbReference type="NCBI Taxonomy" id="1472767"/>
    <lineage>
        <taxon>Bacteria</taxon>
        <taxon>Bacillati</taxon>
        <taxon>Bacillota</taxon>
        <taxon>Bacilli</taxon>
        <taxon>Bacillales</taxon>
        <taxon>Bacillaceae</taxon>
        <taxon>Lentibacillus</taxon>
    </lineage>
</organism>
<evidence type="ECO:0000259" key="1">
    <source>
        <dbReference type="PROSITE" id="PS50943"/>
    </source>
</evidence>
<dbReference type="GO" id="GO:0003677">
    <property type="term" value="F:DNA binding"/>
    <property type="evidence" value="ECO:0007669"/>
    <property type="project" value="InterPro"/>
</dbReference>